<sequence length="53" mass="6061">MNMCVYMPQHGHSLRDTHTHTHTCGNNNSINIKIDNNNELFVLINQAARVVDQ</sequence>
<organism evidence="1">
    <name type="scientific">Octopus bimaculoides</name>
    <name type="common">California two-spotted octopus</name>
    <dbReference type="NCBI Taxonomy" id="37653"/>
    <lineage>
        <taxon>Eukaryota</taxon>
        <taxon>Metazoa</taxon>
        <taxon>Spiralia</taxon>
        <taxon>Lophotrochozoa</taxon>
        <taxon>Mollusca</taxon>
        <taxon>Cephalopoda</taxon>
        <taxon>Coleoidea</taxon>
        <taxon>Octopodiformes</taxon>
        <taxon>Octopoda</taxon>
        <taxon>Incirrata</taxon>
        <taxon>Octopodidae</taxon>
        <taxon>Octopus</taxon>
    </lineage>
</organism>
<evidence type="ECO:0000313" key="1">
    <source>
        <dbReference type="EMBL" id="KOF78837.1"/>
    </source>
</evidence>
<proteinExistence type="predicted"/>
<name>A0A0L8GPP3_OCTBM</name>
<protein>
    <submittedName>
        <fullName evidence="1">Uncharacterized protein</fullName>
    </submittedName>
</protein>
<dbReference type="AlphaFoldDB" id="A0A0L8GPP3"/>
<gene>
    <name evidence="1" type="ORF">OCBIM_22030231mg</name>
</gene>
<dbReference type="EMBL" id="KQ420925">
    <property type="protein sequence ID" value="KOF78837.1"/>
    <property type="molecule type" value="Genomic_DNA"/>
</dbReference>
<reference evidence="1" key="1">
    <citation type="submission" date="2015-07" db="EMBL/GenBank/DDBJ databases">
        <title>MeaNS - Measles Nucleotide Surveillance Program.</title>
        <authorList>
            <person name="Tran T."/>
            <person name="Druce J."/>
        </authorList>
    </citation>
    <scope>NUCLEOTIDE SEQUENCE</scope>
    <source>
        <strain evidence="1">UCB-OBI-ISO-001</strain>
        <tissue evidence="1">Gonad</tissue>
    </source>
</reference>
<accession>A0A0L8GPP3</accession>